<dbReference type="PROSITE" id="PS00216">
    <property type="entry name" value="SUGAR_TRANSPORT_1"/>
    <property type="match status" value="1"/>
</dbReference>
<dbReference type="PANTHER" id="PTHR48022">
    <property type="entry name" value="PLASTIDIC GLUCOSE TRANSPORTER 4"/>
    <property type="match status" value="1"/>
</dbReference>
<keyword evidence="6 9" id="KW-0472">Membrane</keyword>
<feature type="transmembrane region" description="Helical" evidence="9">
    <location>
        <begin position="268"/>
        <end position="288"/>
    </location>
</feature>
<feature type="domain" description="Major facilitator superfamily (MFS) profile" evidence="10">
    <location>
        <begin position="15"/>
        <end position="465"/>
    </location>
</feature>
<dbReference type="InterPro" id="IPR050360">
    <property type="entry name" value="MFS_Sugar_Transporters"/>
</dbReference>
<dbReference type="NCBIfam" id="TIGR00879">
    <property type="entry name" value="SP"/>
    <property type="match status" value="1"/>
</dbReference>
<dbReference type="GO" id="GO:0016020">
    <property type="term" value="C:membrane"/>
    <property type="evidence" value="ECO:0007669"/>
    <property type="project" value="UniProtKB-SubCell"/>
</dbReference>
<feature type="transmembrane region" description="Helical" evidence="9">
    <location>
        <begin position="377"/>
        <end position="398"/>
    </location>
</feature>
<feature type="transmembrane region" description="Helical" evidence="9">
    <location>
        <begin position="181"/>
        <end position="202"/>
    </location>
</feature>
<feature type="transmembrane region" description="Helical" evidence="9">
    <location>
        <begin position="410"/>
        <end position="430"/>
    </location>
</feature>
<dbReference type="InterPro" id="IPR005829">
    <property type="entry name" value="Sugar_transporter_CS"/>
</dbReference>
<organism evidence="11 12">
    <name type="scientific">Papiliotrema laurentii</name>
    <name type="common">Cryptococcus laurentii</name>
    <dbReference type="NCBI Taxonomy" id="5418"/>
    <lineage>
        <taxon>Eukaryota</taxon>
        <taxon>Fungi</taxon>
        <taxon>Dikarya</taxon>
        <taxon>Basidiomycota</taxon>
        <taxon>Agaricomycotina</taxon>
        <taxon>Tremellomycetes</taxon>
        <taxon>Tremellales</taxon>
        <taxon>Rhynchogastremaceae</taxon>
        <taxon>Papiliotrema</taxon>
    </lineage>
</organism>
<protein>
    <submittedName>
        <fullName evidence="11">High-affinity glucose transporter of the major facilitator superfamily</fullName>
    </submittedName>
</protein>
<evidence type="ECO:0000256" key="1">
    <source>
        <dbReference type="ARBA" id="ARBA00004141"/>
    </source>
</evidence>
<feature type="transmembrane region" description="Helical" evidence="9">
    <location>
        <begin position="12"/>
        <end position="42"/>
    </location>
</feature>
<comment type="similarity">
    <text evidence="2 8">Belongs to the major facilitator superfamily. Sugar transporter (TC 2.A.1.1) family.</text>
</comment>
<dbReference type="AlphaFoldDB" id="A0AAD9CT62"/>
<keyword evidence="12" id="KW-1185">Reference proteome</keyword>
<feature type="transmembrane region" description="Helical" evidence="9">
    <location>
        <begin position="308"/>
        <end position="330"/>
    </location>
</feature>
<dbReference type="GO" id="GO:0005351">
    <property type="term" value="F:carbohydrate:proton symporter activity"/>
    <property type="evidence" value="ECO:0007669"/>
    <property type="project" value="TreeGrafter"/>
</dbReference>
<proteinExistence type="inferred from homology"/>
<dbReference type="InterPro" id="IPR036259">
    <property type="entry name" value="MFS_trans_sf"/>
</dbReference>
<keyword evidence="5 9" id="KW-1133">Transmembrane helix</keyword>
<name>A0AAD9CT62_PAPLA</name>
<evidence type="ECO:0000256" key="3">
    <source>
        <dbReference type="ARBA" id="ARBA00022448"/>
    </source>
</evidence>
<evidence type="ECO:0000256" key="7">
    <source>
        <dbReference type="ARBA" id="ARBA00049119"/>
    </source>
</evidence>
<evidence type="ECO:0000256" key="5">
    <source>
        <dbReference type="ARBA" id="ARBA00022989"/>
    </source>
</evidence>
<dbReference type="InterPro" id="IPR003663">
    <property type="entry name" value="Sugar/inositol_transpt"/>
</dbReference>
<feature type="transmembrane region" description="Helical" evidence="9">
    <location>
        <begin position="442"/>
        <end position="461"/>
    </location>
</feature>
<comment type="catalytic activity">
    <reaction evidence="7">
        <text>myo-inositol(out) + H(+)(out) = myo-inositol(in) + H(+)(in)</text>
        <dbReference type="Rhea" id="RHEA:60364"/>
        <dbReference type="ChEBI" id="CHEBI:15378"/>
        <dbReference type="ChEBI" id="CHEBI:17268"/>
    </reaction>
</comment>
<dbReference type="InterPro" id="IPR020846">
    <property type="entry name" value="MFS_dom"/>
</dbReference>
<dbReference type="PRINTS" id="PR00171">
    <property type="entry name" value="SUGRTRNSPORT"/>
</dbReference>
<dbReference type="SUPFAM" id="SSF103473">
    <property type="entry name" value="MFS general substrate transporter"/>
    <property type="match status" value="1"/>
</dbReference>
<reference evidence="11" key="1">
    <citation type="submission" date="2023-02" db="EMBL/GenBank/DDBJ databases">
        <title>Identification and recombinant expression of a fungal hydrolase from Papiliotrema laurentii that hydrolyzes apple cutin and clears colloidal polyester polyurethane.</title>
        <authorList>
            <consortium name="DOE Joint Genome Institute"/>
            <person name="Roman V.A."/>
            <person name="Bojanowski C."/>
            <person name="Crable B.R."/>
            <person name="Wagner D.N."/>
            <person name="Hung C.S."/>
            <person name="Nadeau L.J."/>
            <person name="Schratz L."/>
            <person name="Haridas S."/>
            <person name="Pangilinan J."/>
            <person name="Lipzen A."/>
            <person name="Na H."/>
            <person name="Yan M."/>
            <person name="Ng V."/>
            <person name="Grigoriev I.V."/>
            <person name="Spatafora J.W."/>
            <person name="Barlow D."/>
            <person name="Biffinger J."/>
            <person name="Kelley-Loughnane N."/>
            <person name="Varaljay V.A."/>
            <person name="Crookes-Goodson W.J."/>
        </authorList>
    </citation>
    <scope>NUCLEOTIDE SEQUENCE</scope>
    <source>
        <strain evidence="11">5307AH</strain>
    </source>
</reference>
<dbReference type="EMBL" id="JAODAN010000012">
    <property type="protein sequence ID" value="KAK1921052.1"/>
    <property type="molecule type" value="Genomic_DNA"/>
</dbReference>
<evidence type="ECO:0000256" key="8">
    <source>
        <dbReference type="RuleBase" id="RU003346"/>
    </source>
</evidence>
<evidence type="ECO:0000256" key="4">
    <source>
        <dbReference type="ARBA" id="ARBA00022692"/>
    </source>
</evidence>
<evidence type="ECO:0000313" key="12">
    <source>
        <dbReference type="Proteomes" id="UP001182556"/>
    </source>
</evidence>
<dbReference type="FunFam" id="1.20.1250.20:FF:000026">
    <property type="entry name" value="MFS quinate transporter QutD"/>
    <property type="match status" value="1"/>
</dbReference>
<evidence type="ECO:0000256" key="2">
    <source>
        <dbReference type="ARBA" id="ARBA00010992"/>
    </source>
</evidence>
<evidence type="ECO:0000256" key="9">
    <source>
        <dbReference type="SAM" id="Phobius"/>
    </source>
</evidence>
<dbReference type="PROSITE" id="PS50850">
    <property type="entry name" value="MFS"/>
    <property type="match status" value="1"/>
</dbReference>
<dbReference type="InterPro" id="IPR005828">
    <property type="entry name" value="MFS_sugar_transport-like"/>
</dbReference>
<feature type="transmembrane region" description="Helical" evidence="9">
    <location>
        <begin position="337"/>
        <end position="357"/>
    </location>
</feature>
<feature type="transmembrane region" description="Helical" evidence="9">
    <location>
        <begin position="149"/>
        <end position="169"/>
    </location>
</feature>
<feature type="transmembrane region" description="Helical" evidence="9">
    <location>
        <begin position="116"/>
        <end position="137"/>
    </location>
</feature>
<dbReference type="Gene3D" id="1.20.1250.20">
    <property type="entry name" value="MFS general substrate transporter like domains"/>
    <property type="match status" value="2"/>
</dbReference>
<comment type="subcellular location">
    <subcellularLocation>
        <location evidence="1">Membrane</location>
        <topology evidence="1">Multi-pass membrane protein</topology>
    </subcellularLocation>
</comment>
<feature type="transmembrane region" description="Helical" evidence="9">
    <location>
        <begin position="62"/>
        <end position="79"/>
    </location>
</feature>
<feature type="transmembrane region" description="Helical" evidence="9">
    <location>
        <begin position="91"/>
        <end position="110"/>
    </location>
</feature>
<keyword evidence="4 9" id="KW-0812">Transmembrane</keyword>
<dbReference type="PANTHER" id="PTHR48022:SF23">
    <property type="entry name" value="MAJOR FACILITATOR SUPERFAMILY (MFS) PROFILE DOMAIN-CONTAINING PROTEIN"/>
    <property type="match status" value="1"/>
</dbReference>
<keyword evidence="11" id="KW-0762">Sugar transport</keyword>
<dbReference type="Pfam" id="PF00083">
    <property type="entry name" value="Sugar_tr"/>
    <property type="match status" value="1"/>
</dbReference>
<evidence type="ECO:0000259" key="10">
    <source>
        <dbReference type="PROSITE" id="PS50850"/>
    </source>
</evidence>
<dbReference type="Proteomes" id="UP001182556">
    <property type="component" value="Unassembled WGS sequence"/>
</dbReference>
<keyword evidence="3 8" id="KW-0813">Transport</keyword>
<evidence type="ECO:0000313" key="11">
    <source>
        <dbReference type="EMBL" id="KAK1921052.1"/>
    </source>
</evidence>
<comment type="caution">
    <text evidence="11">The sequence shown here is derived from an EMBL/GenBank/DDBJ whole genome shotgun (WGS) entry which is preliminary data.</text>
</comment>
<evidence type="ECO:0000256" key="6">
    <source>
        <dbReference type="ARBA" id="ARBA00023136"/>
    </source>
</evidence>
<gene>
    <name evidence="11" type="ORF">DB88DRAFT_536815</name>
</gene>
<sequence length="514" mass="56323">MAEESIWQHSRAYILAIAAFMGIFMFGYDTGLGGGLIALPSFQRDFKFGGLSAKALADKKGNIVSILQGGCLAGSILAAPVTNYIGRQKCLMLNCAFFLLGAALMTASPGSLPMFLGGRFTVGLGVGAMSMVCPTYVSELSPKHIRGRITGLFQVIVVIGVAVSYWITYGVQHMEPTSTQWRIPVGFQLVPVGLMLCVLPFMKESPRWLATKHRNDQALANLAWIRKTSIDEPSTRAEYDEIIVSVAQEESVVGGRSWKEAFLPGNRIRFFIAFGMFTFQQFGGQNSVNYYAPDIFKAIGIRGASTSLLASGIYGIVKIVATAIFILFGIERFGRRWSLTIGLALMSMFLWIIGAIFNTNPPNAVAAEPSSASIAMAAMIYLFVIPYCFSVGPVPWVYCSEIFNNRTRSYGLAVASSSQWLWNLIISRYTPNMVLELKNGGIFFFFAGINVIAAICAFFLPETRGLSLEQMDVIFGLVTAEERAADLARAQDTLDKNLGEDLDEKPSDQRVERV</sequence>
<accession>A0AAD9CT62</accession>